<evidence type="ECO:0000256" key="5">
    <source>
        <dbReference type="ARBA" id="ARBA00023163"/>
    </source>
</evidence>
<evidence type="ECO:0000259" key="7">
    <source>
        <dbReference type="Pfam" id="PF01029"/>
    </source>
</evidence>
<dbReference type="GO" id="GO:0031564">
    <property type="term" value="P:transcription antitermination"/>
    <property type="evidence" value="ECO:0007669"/>
    <property type="project" value="UniProtKB-KW"/>
</dbReference>
<evidence type="ECO:0000313" key="9">
    <source>
        <dbReference type="Proteomes" id="UP000178602"/>
    </source>
</evidence>
<keyword evidence="2 6" id="KW-0889">Transcription antitermination</keyword>
<dbReference type="InterPro" id="IPR035926">
    <property type="entry name" value="NusB-like_sf"/>
</dbReference>
<dbReference type="HAMAP" id="MF_00073">
    <property type="entry name" value="NusB"/>
    <property type="match status" value="1"/>
</dbReference>
<protein>
    <recommendedName>
        <fullName evidence="6">Transcription antitermination protein NusB</fullName>
    </recommendedName>
    <alternativeName>
        <fullName evidence="6">Antitermination factor NusB</fullName>
    </alternativeName>
</protein>
<comment type="similarity">
    <text evidence="1 6">Belongs to the NusB family.</text>
</comment>
<proteinExistence type="inferred from homology"/>
<evidence type="ECO:0000256" key="4">
    <source>
        <dbReference type="ARBA" id="ARBA00023015"/>
    </source>
</evidence>
<evidence type="ECO:0000256" key="2">
    <source>
        <dbReference type="ARBA" id="ARBA00022814"/>
    </source>
</evidence>
<dbReference type="GO" id="GO:0006353">
    <property type="term" value="P:DNA-templated transcription termination"/>
    <property type="evidence" value="ECO:0007669"/>
    <property type="project" value="UniProtKB-UniRule"/>
</dbReference>
<dbReference type="SUPFAM" id="SSF48013">
    <property type="entry name" value="NusB-like"/>
    <property type="match status" value="1"/>
</dbReference>
<keyword evidence="3 6" id="KW-0694">RNA-binding</keyword>
<evidence type="ECO:0000313" key="8">
    <source>
        <dbReference type="EMBL" id="OGC27534.1"/>
    </source>
</evidence>
<keyword evidence="5 6" id="KW-0804">Transcription</keyword>
<dbReference type="InterPro" id="IPR006027">
    <property type="entry name" value="NusB_RsmB_TIM44"/>
</dbReference>
<evidence type="ECO:0000256" key="6">
    <source>
        <dbReference type="HAMAP-Rule" id="MF_00073"/>
    </source>
</evidence>
<accession>A0A1F4T4A3</accession>
<dbReference type="Proteomes" id="UP000178602">
    <property type="component" value="Unassembled WGS sequence"/>
</dbReference>
<sequence>MGKRTTSRRLAMQALYQAEIANSTVEESLKNLFESEKFIAETIDFSEKLAKQAWTDRAESDKVITALSVDWPLERIGKVDRSILRLAISELKSGETPQSVVVNEAVELAKKYSSEEAAKFINGILGSHLRSR</sequence>
<dbReference type="PANTHER" id="PTHR11078:SF3">
    <property type="entry name" value="ANTITERMINATION NUSB DOMAIN-CONTAINING PROTEIN"/>
    <property type="match status" value="1"/>
</dbReference>
<dbReference type="Pfam" id="PF01029">
    <property type="entry name" value="NusB"/>
    <property type="match status" value="1"/>
</dbReference>
<dbReference type="AlphaFoldDB" id="A0A1F4T4A3"/>
<dbReference type="NCBIfam" id="TIGR01951">
    <property type="entry name" value="nusB"/>
    <property type="match status" value="1"/>
</dbReference>
<name>A0A1F4T4A3_UNCSA</name>
<comment type="caution">
    <text evidence="8">The sequence shown here is derived from an EMBL/GenBank/DDBJ whole genome shotgun (WGS) entry which is preliminary data.</text>
</comment>
<feature type="domain" description="NusB/RsmB/TIM44" evidence="7">
    <location>
        <begin position="6"/>
        <end position="127"/>
    </location>
</feature>
<dbReference type="PANTHER" id="PTHR11078">
    <property type="entry name" value="N UTILIZATION SUBSTANCE PROTEIN B-RELATED"/>
    <property type="match status" value="1"/>
</dbReference>
<dbReference type="GO" id="GO:0003723">
    <property type="term" value="F:RNA binding"/>
    <property type="evidence" value="ECO:0007669"/>
    <property type="project" value="UniProtKB-UniRule"/>
</dbReference>
<gene>
    <name evidence="6" type="primary">nusB</name>
    <name evidence="8" type="ORF">A3K49_00720</name>
</gene>
<organism evidence="8 9">
    <name type="scientific">candidate division WOR-1 bacterium RIFOXYC12_FULL_54_18</name>
    <dbReference type="NCBI Taxonomy" id="1802584"/>
    <lineage>
        <taxon>Bacteria</taxon>
        <taxon>Bacillati</taxon>
        <taxon>Saganbacteria</taxon>
    </lineage>
</organism>
<dbReference type="EMBL" id="MEUG01000001">
    <property type="protein sequence ID" value="OGC27534.1"/>
    <property type="molecule type" value="Genomic_DNA"/>
</dbReference>
<evidence type="ECO:0000256" key="3">
    <source>
        <dbReference type="ARBA" id="ARBA00022884"/>
    </source>
</evidence>
<dbReference type="Gene3D" id="1.10.940.10">
    <property type="entry name" value="NusB-like"/>
    <property type="match status" value="1"/>
</dbReference>
<dbReference type="GO" id="GO:0005829">
    <property type="term" value="C:cytosol"/>
    <property type="evidence" value="ECO:0007669"/>
    <property type="project" value="TreeGrafter"/>
</dbReference>
<keyword evidence="4 6" id="KW-0805">Transcription regulation</keyword>
<dbReference type="InterPro" id="IPR011605">
    <property type="entry name" value="NusB_fam"/>
</dbReference>
<comment type="function">
    <text evidence="6">Involved in transcription antitermination. Required for transcription of ribosomal RNA (rRNA) genes. Binds specifically to the boxA antiterminator sequence of the ribosomal RNA (rrn) operons.</text>
</comment>
<reference evidence="8 9" key="1">
    <citation type="journal article" date="2016" name="Nat. Commun.">
        <title>Thousands of microbial genomes shed light on interconnected biogeochemical processes in an aquifer system.</title>
        <authorList>
            <person name="Anantharaman K."/>
            <person name="Brown C.T."/>
            <person name="Hug L.A."/>
            <person name="Sharon I."/>
            <person name="Castelle C.J."/>
            <person name="Probst A.J."/>
            <person name="Thomas B.C."/>
            <person name="Singh A."/>
            <person name="Wilkins M.J."/>
            <person name="Karaoz U."/>
            <person name="Brodie E.L."/>
            <person name="Williams K.H."/>
            <person name="Hubbard S.S."/>
            <person name="Banfield J.F."/>
        </authorList>
    </citation>
    <scope>NUCLEOTIDE SEQUENCE [LARGE SCALE GENOMIC DNA]</scope>
</reference>
<evidence type="ECO:0000256" key="1">
    <source>
        <dbReference type="ARBA" id="ARBA00005952"/>
    </source>
</evidence>